<dbReference type="Proteomes" id="UP000326354">
    <property type="component" value="Chromosome"/>
</dbReference>
<dbReference type="EMBL" id="AP019860">
    <property type="protein sequence ID" value="BBM87735.1"/>
    <property type="molecule type" value="Genomic_DNA"/>
</dbReference>
<dbReference type="SUPFAM" id="SSF52833">
    <property type="entry name" value="Thioredoxin-like"/>
    <property type="match status" value="1"/>
</dbReference>
<dbReference type="KEGG" id="uam:UABAM_06150"/>
<reference evidence="3 4" key="1">
    <citation type="submission" date="2019-08" db="EMBL/GenBank/DDBJ databases">
        <title>Complete genome sequence of Candidatus Uab amorphum.</title>
        <authorList>
            <person name="Shiratori T."/>
            <person name="Suzuki S."/>
            <person name="Kakizawa Y."/>
            <person name="Ishida K."/>
        </authorList>
    </citation>
    <scope>NUCLEOTIDE SEQUENCE [LARGE SCALE GENOMIC DNA]</scope>
    <source>
        <strain evidence="3 4">SRT547</strain>
    </source>
</reference>
<name>A0A5S9IWB0_UABAM</name>
<keyword evidence="4" id="KW-1185">Reference proteome</keyword>
<dbReference type="InterPro" id="IPR012336">
    <property type="entry name" value="Thioredoxin-like_fold"/>
</dbReference>
<dbReference type="InterPro" id="IPR033468">
    <property type="entry name" value="Metaxin_GST"/>
</dbReference>
<dbReference type="Gene3D" id="3.40.30.10">
    <property type="entry name" value="Glutaredoxin"/>
    <property type="match status" value="1"/>
</dbReference>
<dbReference type="CDD" id="cd03054">
    <property type="entry name" value="GST_N_Metaxin"/>
    <property type="match status" value="1"/>
</dbReference>
<dbReference type="SFLD" id="SFLDS00019">
    <property type="entry name" value="Glutathione_Transferase_(cytos"/>
    <property type="match status" value="1"/>
</dbReference>
<dbReference type="InterPro" id="IPR040079">
    <property type="entry name" value="Glutathione_S-Trfase"/>
</dbReference>
<dbReference type="CDD" id="cd03193">
    <property type="entry name" value="GST_C_Metaxin"/>
    <property type="match status" value="1"/>
</dbReference>
<dbReference type="GO" id="GO:0005737">
    <property type="term" value="C:cytoplasm"/>
    <property type="evidence" value="ECO:0007669"/>
    <property type="project" value="TreeGrafter"/>
</dbReference>
<dbReference type="Pfam" id="PF17171">
    <property type="entry name" value="GST_C_6"/>
    <property type="match status" value="1"/>
</dbReference>
<dbReference type="InterPro" id="IPR050931">
    <property type="entry name" value="Mito_Protein_Transport_Metaxin"/>
</dbReference>
<protein>
    <recommendedName>
        <fullName evidence="5">Glutathione S-transferase</fullName>
    </recommendedName>
</protein>
<sequence length="233" mass="27098">MIALHQYPGSWGLPSSSPFCIKVETYLRMAGIAYTNVWENNPGRGPKGKMPFIQDGEKTISDSSFIMEYLQQNYTPNLDANMSAEQQAVMLAFQRLIEESLYWVLLYSRWGDENGWREIKKEITPLLPPVIGKGIIHIIRKRLLRQAHFQGMGRHSRDEIYHIGNKNLRSIIEFLGNKTYFFGEKPRSIDCTLYGFFITILWSPVPGPLPEYAKKFSCLEDYCIRIRDTYWQS</sequence>
<dbReference type="PANTHER" id="PTHR12289:SF41">
    <property type="entry name" value="FAILED AXON CONNECTIONS-RELATED"/>
    <property type="match status" value="1"/>
</dbReference>
<organism evidence="3 4">
    <name type="scientific">Uabimicrobium amorphum</name>
    <dbReference type="NCBI Taxonomy" id="2596890"/>
    <lineage>
        <taxon>Bacteria</taxon>
        <taxon>Pseudomonadati</taxon>
        <taxon>Planctomycetota</taxon>
        <taxon>Candidatus Uabimicrobiia</taxon>
        <taxon>Candidatus Uabimicrobiales</taxon>
        <taxon>Candidatus Uabimicrobiaceae</taxon>
        <taxon>Candidatus Uabimicrobium</taxon>
    </lineage>
</organism>
<dbReference type="OrthoDB" id="9810080at2"/>
<dbReference type="Pfam" id="PF17172">
    <property type="entry name" value="GST_N_4"/>
    <property type="match status" value="1"/>
</dbReference>
<dbReference type="PANTHER" id="PTHR12289">
    <property type="entry name" value="METAXIN RELATED"/>
    <property type="match status" value="1"/>
</dbReference>
<dbReference type="SFLD" id="SFLDG01180">
    <property type="entry name" value="SUF1"/>
    <property type="match status" value="1"/>
</dbReference>
<dbReference type="InterPro" id="IPR036249">
    <property type="entry name" value="Thioredoxin-like_sf"/>
</dbReference>
<feature type="domain" description="Thioredoxin-like fold" evidence="2">
    <location>
        <begin position="18"/>
        <end position="113"/>
    </location>
</feature>
<proteinExistence type="predicted"/>
<dbReference type="SFLD" id="SFLDG01200">
    <property type="entry name" value="SUF1.1"/>
    <property type="match status" value="1"/>
</dbReference>
<evidence type="ECO:0008006" key="5">
    <source>
        <dbReference type="Google" id="ProtNLM"/>
    </source>
</evidence>
<dbReference type="InterPro" id="IPR026928">
    <property type="entry name" value="FAX/IsoI-like"/>
</dbReference>
<evidence type="ECO:0000313" key="4">
    <source>
        <dbReference type="Proteomes" id="UP000326354"/>
    </source>
</evidence>
<feature type="domain" description="Metaxin glutathione S-transferase" evidence="1">
    <location>
        <begin position="165"/>
        <end position="226"/>
    </location>
</feature>
<accession>A0A5S9IWB0</accession>
<evidence type="ECO:0000259" key="2">
    <source>
        <dbReference type="Pfam" id="PF17172"/>
    </source>
</evidence>
<evidence type="ECO:0000313" key="3">
    <source>
        <dbReference type="EMBL" id="BBM87735.1"/>
    </source>
</evidence>
<gene>
    <name evidence="3" type="ORF">UABAM_06150</name>
</gene>
<evidence type="ECO:0000259" key="1">
    <source>
        <dbReference type="Pfam" id="PF17171"/>
    </source>
</evidence>
<dbReference type="AlphaFoldDB" id="A0A5S9IWB0"/>
<dbReference type="RefSeq" id="WP_151971738.1">
    <property type="nucleotide sequence ID" value="NZ_AP019860.1"/>
</dbReference>